<evidence type="ECO:0000259" key="5">
    <source>
        <dbReference type="Pfam" id="PF00171"/>
    </source>
</evidence>
<evidence type="ECO:0000256" key="2">
    <source>
        <dbReference type="ARBA" id="ARBA00023002"/>
    </source>
</evidence>
<dbReference type="Proteomes" id="UP000176450">
    <property type="component" value="Unassembled WGS sequence"/>
</dbReference>
<feature type="active site" evidence="3">
    <location>
        <position position="265"/>
    </location>
</feature>
<evidence type="ECO:0000256" key="4">
    <source>
        <dbReference type="RuleBase" id="RU003345"/>
    </source>
</evidence>
<dbReference type="PANTHER" id="PTHR42991">
    <property type="entry name" value="ALDEHYDE DEHYDROGENASE"/>
    <property type="match status" value="1"/>
</dbReference>
<comment type="caution">
    <text evidence="6">The sequence shown here is derived from an EMBL/GenBank/DDBJ whole genome shotgun (WGS) entry which is preliminary data.</text>
</comment>
<protein>
    <recommendedName>
        <fullName evidence="5">Aldehyde dehydrogenase domain-containing protein</fullName>
    </recommendedName>
</protein>
<dbReference type="Gene3D" id="3.40.605.10">
    <property type="entry name" value="Aldehyde Dehydrogenase, Chain A, domain 1"/>
    <property type="match status" value="1"/>
</dbReference>
<dbReference type="Pfam" id="PF00171">
    <property type="entry name" value="Aldedh"/>
    <property type="match status" value="1"/>
</dbReference>
<evidence type="ECO:0000256" key="1">
    <source>
        <dbReference type="ARBA" id="ARBA00009986"/>
    </source>
</evidence>
<dbReference type="Gene3D" id="3.40.309.10">
    <property type="entry name" value="Aldehyde Dehydrogenase, Chain A, domain 2"/>
    <property type="match status" value="1"/>
</dbReference>
<dbReference type="InterPro" id="IPR016160">
    <property type="entry name" value="Ald_DH_CS_CYS"/>
</dbReference>
<name>A0A1F6B2Q4_9BACT</name>
<proteinExistence type="inferred from homology"/>
<dbReference type="PANTHER" id="PTHR42991:SF1">
    <property type="entry name" value="ALDEHYDE DEHYDROGENASE"/>
    <property type="match status" value="1"/>
</dbReference>
<evidence type="ECO:0000313" key="6">
    <source>
        <dbReference type="EMBL" id="OGG31224.1"/>
    </source>
</evidence>
<comment type="similarity">
    <text evidence="1 4">Belongs to the aldehyde dehydrogenase family.</text>
</comment>
<dbReference type="InterPro" id="IPR029510">
    <property type="entry name" value="Ald_DH_CS_GLU"/>
</dbReference>
<accession>A0A1F6B2Q4</accession>
<dbReference type="SUPFAM" id="SSF53720">
    <property type="entry name" value="ALDH-like"/>
    <property type="match status" value="1"/>
</dbReference>
<dbReference type="GO" id="GO:0008911">
    <property type="term" value="F:lactaldehyde dehydrogenase (NAD+) activity"/>
    <property type="evidence" value="ECO:0007669"/>
    <property type="project" value="TreeGrafter"/>
</dbReference>
<dbReference type="InterPro" id="IPR015590">
    <property type="entry name" value="Aldehyde_DH_dom"/>
</dbReference>
<keyword evidence="2 4" id="KW-0560">Oxidoreductase</keyword>
<gene>
    <name evidence="6" type="ORF">A3A63_00565</name>
</gene>
<evidence type="ECO:0000313" key="7">
    <source>
        <dbReference type="Proteomes" id="UP000176450"/>
    </source>
</evidence>
<dbReference type="PROSITE" id="PS00070">
    <property type="entry name" value="ALDEHYDE_DEHYDR_CYS"/>
    <property type="match status" value="1"/>
</dbReference>
<dbReference type="PROSITE" id="PS00687">
    <property type="entry name" value="ALDEHYDE_DEHYDR_GLU"/>
    <property type="match status" value="1"/>
</dbReference>
<sequence length="494" mass="53028">MPAEFFEPISNNGTPPFYRFFNGKEWIESKSGKRIAIPSPIDGSSVGEIQVVTNEEIDAALTKAVAAQKKWEATPLNERVKIVHLAADWVIQYLDYLAALLAREVGKTISEAKSEIKRTAELTDYFADEVQSIRGETLDSDNFPGYDKGRIAVIERVAHGVVLCIAPFNYPVNLAGSKIAPALLMGNSVVFKPPTQGGISGLHLTRIFEKAGVPEGVITCLTGSGSEIGDYLVSHPKVTAVAFTGSSDTGMAIAAKAPMKPLLFECGGNNATIVFPDADMSLTAKEIIKGGYAYAGQRCTAIKYVMGTQGVLDRLLPVVLEQMKELVHMGDPREESTKLVGPVVTVHVAESIEKVINEAVAEGANVATGGHRKDAYIEPTILTNVKPAMKIVSTEVFGPVISFIAVNDMDEAARVVNGQRFGLQACVFTKDEGTGIKYSKLLDVGTVQINGSPQRGPDHFPFLGVKQSGVGVQGVHYSLEAMSRLKPVVINKPQ</sequence>
<reference evidence="6 7" key="1">
    <citation type="journal article" date="2016" name="Nat. Commun.">
        <title>Thousands of microbial genomes shed light on interconnected biogeochemical processes in an aquifer system.</title>
        <authorList>
            <person name="Anantharaman K."/>
            <person name="Brown C.T."/>
            <person name="Hug L.A."/>
            <person name="Sharon I."/>
            <person name="Castelle C.J."/>
            <person name="Probst A.J."/>
            <person name="Thomas B.C."/>
            <person name="Singh A."/>
            <person name="Wilkins M.J."/>
            <person name="Karaoz U."/>
            <person name="Brodie E.L."/>
            <person name="Williams K.H."/>
            <person name="Hubbard S.S."/>
            <person name="Banfield J.F."/>
        </authorList>
    </citation>
    <scope>NUCLEOTIDE SEQUENCE [LARGE SCALE GENOMIC DNA]</scope>
</reference>
<dbReference type="AlphaFoldDB" id="A0A1F6B2Q4"/>
<evidence type="ECO:0000256" key="3">
    <source>
        <dbReference type="PROSITE-ProRule" id="PRU10007"/>
    </source>
</evidence>
<dbReference type="InterPro" id="IPR016163">
    <property type="entry name" value="Ald_DH_C"/>
</dbReference>
<feature type="domain" description="Aldehyde dehydrogenase" evidence="5">
    <location>
        <begin position="26"/>
        <end position="487"/>
    </location>
</feature>
<dbReference type="InterPro" id="IPR016162">
    <property type="entry name" value="Ald_DH_N"/>
</dbReference>
<dbReference type="InterPro" id="IPR051020">
    <property type="entry name" value="ALDH-related_metabolic_enz"/>
</dbReference>
<organism evidence="6 7">
    <name type="scientific">Candidatus Gottesmanbacteria bacterium RIFCSPLOWO2_01_FULL_46_9</name>
    <dbReference type="NCBI Taxonomy" id="1798394"/>
    <lineage>
        <taxon>Bacteria</taxon>
        <taxon>Candidatus Gottesmaniibacteriota</taxon>
    </lineage>
</organism>
<dbReference type="FunFam" id="3.40.605.10:FF:000007">
    <property type="entry name" value="NAD/NADP-dependent betaine aldehyde dehydrogenase"/>
    <property type="match status" value="1"/>
</dbReference>
<dbReference type="EMBL" id="MFJX01000021">
    <property type="protein sequence ID" value="OGG31224.1"/>
    <property type="molecule type" value="Genomic_DNA"/>
</dbReference>
<dbReference type="InterPro" id="IPR016161">
    <property type="entry name" value="Ald_DH/histidinol_DH"/>
</dbReference>